<reference evidence="2 3" key="1">
    <citation type="submission" date="2019-01" db="EMBL/GenBank/DDBJ databases">
        <authorList>
            <person name="B I."/>
            <person name="Ch S."/>
            <person name="Ch V.R."/>
        </authorList>
    </citation>
    <scope>NUCLEOTIDE SEQUENCE [LARGE SCALE GENOMIC DNA]</scope>
    <source>
        <strain evidence="2 3">JC507</strain>
    </source>
</reference>
<comment type="caution">
    <text evidence="2">The sequence shown here is derived from an EMBL/GenBank/DDBJ whole genome shotgun (WGS) entry which is preliminary data.</text>
</comment>
<accession>A0ABY2R283</accession>
<proteinExistence type="predicted"/>
<dbReference type="Proteomes" id="UP000306038">
    <property type="component" value="Unassembled WGS sequence"/>
</dbReference>
<gene>
    <name evidence="2" type="ORF">EK417_18855</name>
</gene>
<evidence type="ECO:0000259" key="1">
    <source>
        <dbReference type="Pfam" id="PF08378"/>
    </source>
</evidence>
<dbReference type="RefSeq" id="WP_136523031.1">
    <property type="nucleotide sequence ID" value="NZ_SDLV01000053.1"/>
</dbReference>
<protein>
    <submittedName>
        <fullName evidence="2">NERD domain-containing protein</fullName>
    </submittedName>
</protein>
<evidence type="ECO:0000313" key="2">
    <source>
        <dbReference type="EMBL" id="THV56431.1"/>
    </source>
</evidence>
<dbReference type="Pfam" id="PF08378">
    <property type="entry name" value="NERD"/>
    <property type="match status" value="1"/>
</dbReference>
<evidence type="ECO:0000313" key="3">
    <source>
        <dbReference type="Proteomes" id="UP000306038"/>
    </source>
</evidence>
<sequence length="564" mass="66879">MLNKTPIKEINFRIVLDSVVFAICNLAFDIGKQIYDIDPDQEKIFLKELFKEDFYTEIGLRDSELDQYNEKDIFTEIANHYNSQVLKEENILNEFIESDVLLINKIETFVYSVNDEKNFKTRFIRAVKKFGLLEDIIGNLNDEKIRNSLSKINLFESDTFYKDIIETVDSTIKPQLPFLDIDLLDETKYTKDSIDDKDIWINNSCYSSVFLINEDLINSEDVYLVSDNESNATIGILLQKTLIPYTKIDITDYISNEKMLDFFWQMFLYNYSTKTKISPISASGKELTEFKHKINDGELNKLLSFLKYNLYIKDEKIIPQEFLIFFEKVTLISQLKYIENFEFLVSESKENHTALGIYAKEKIGREYNLIHWLNNNGEDNLSHFRNSQGNRKRKNNIHTLKPEISYYFIENYFEDFFDRILRENDYEFMRNIELESIDFKCEIDFLIKTKNTLYIVETKTKLTKYYIESHIKKISKIINLLKNLTNKKIEIKFLMVSAYSEESVQDFKYFINEHKIYNKKRDGLSSIPYLFDVPIPDKENEILQCISEPEFDKLKSLILEVCPL</sequence>
<dbReference type="InterPro" id="IPR011528">
    <property type="entry name" value="NERD"/>
</dbReference>
<dbReference type="EMBL" id="SDLV01000053">
    <property type="protein sequence ID" value="THV56431.1"/>
    <property type="molecule type" value="Genomic_DNA"/>
</dbReference>
<keyword evidence="3" id="KW-1185">Reference proteome</keyword>
<name>A0ABY2R283_9FLAO</name>
<organism evidence="2 3">
    <name type="scientific">Chryseobacterium candidae</name>
    <dbReference type="NCBI Taxonomy" id="1978493"/>
    <lineage>
        <taxon>Bacteria</taxon>
        <taxon>Pseudomonadati</taxon>
        <taxon>Bacteroidota</taxon>
        <taxon>Flavobacteriia</taxon>
        <taxon>Flavobacteriales</taxon>
        <taxon>Weeksellaceae</taxon>
        <taxon>Chryseobacterium group</taxon>
        <taxon>Chryseobacterium</taxon>
    </lineage>
</organism>
<feature type="domain" description="NERD" evidence="1">
    <location>
        <begin position="413"/>
        <end position="493"/>
    </location>
</feature>